<reference evidence="1" key="1">
    <citation type="journal article" date="2021" name="Proc. Natl. Acad. Sci. U.S.A.">
        <title>A Catalog of Tens of Thousands of Viruses from Human Metagenomes Reveals Hidden Associations with Chronic Diseases.</title>
        <authorList>
            <person name="Tisza M.J."/>
            <person name="Buck C.B."/>
        </authorList>
    </citation>
    <scope>NUCLEOTIDE SEQUENCE</scope>
    <source>
        <strain evidence="1">CtMvU7</strain>
    </source>
</reference>
<protein>
    <submittedName>
        <fullName evidence="1">Uncharacterized protein</fullName>
    </submittedName>
</protein>
<name>A0A8S5M826_9CAUD</name>
<proteinExistence type="predicted"/>
<evidence type="ECO:0000313" key="1">
    <source>
        <dbReference type="EMBL" id="DAD78247.1"/>
    </source>
</evidence>
<sequence length="83" mass="9195">MDGFLNSVKLPAILIGTYDGNGVQVDSRFTIPSAQLSGNMKTLLKSGDKVRMLASTGWEEFYVLEIIGRNVAFKDEIREEALK</sequence>
<organism evidence="1">
    <name type="scientific">Myoviridae sp. ctMvU7</name>
    <dbReference type="NCBI Taxonomy" id="2826642"/>
    <lineage>
        <taxon>Viruses</taxon>
        <taxon>Duplodnaviria</taxon>
        <taxon>Heunggongvirae</taxon>
        <taxon>Uroviricota</taxon>
        <taxon>Caudoviricetes</taxon>
    </lineage>
</organism>
<accession>A0A8S5M826</accession>
<dbReference type="EMBL" id="BK014840">
    <property type="protein sequence ID" value="DAD78247.1"/>
    <property type="molecule type" value="Genomic_DNA"/>
</dbReference>